<evidence type="ECO:0000313" key="2">
    <source>
        <dbReference type="Proteomes" id="UP001501470"/>
    </source>
</evidence>
<proteinExistence type="predicted"/>
<sequence>MHELHVSLDDAQLSPAAQKLQEPLEAQLSSALQRAAEIVEQDYHGESADEVAARLLEVARSSLHPDIADAFAPDRAELEQAARVVITAARNA</sequence>
<accession>A0ABP4KHF9</accession>
<organism evidence="1 2">
    <name type="scientific">Dactylosporangium maewongense</name>
    <dbReference type="NCBI Taxonomy" id="634393"/>
    <lineage>
        <taxon>Bacteria</taxon>
        <taxon>Bacillati</taxon>
        <taxon>Actinomycetota</taxon>
        <taxon>Actinomycetes</taxon>
        <taxon>Micromonosporales</taxon>
        <taxon>Micromonosporaceae</taxon>
        <taxon>Dactylosporangium</taxon>
    </lineage>
</organism>
<keyword evidence="2" id="KW-1185">Reference proteome</keyword>
<evidence type="ECO:0000313" key="1">
    <source>
        <dbReference type="EMBL" id="GAA1503477.1"/>
    </source>
</evidence>
<name>A0ABP4KHF9_9ACTN</name>
<comment type="caution">
    <text evidence="1">The sequence shown here is derived from an EMBL/GenBank/DDBJ whole genome shotgun (WGS) entry which is preliminary data.</text>
</comment>
<dbReference type="RefSeq" id="WP_344501096.1">
    <property type="nucleotide sequence ID" value="NZ_BAAAQD010000002.1"/>
</dbReference>
<dbReference type="Proteomes" id="UP001501470">
    <property type="component" value="Unassembled WGS sequence"/>
</dbReference>
<gene>
    <name evidence="1" type="ORF">GCM10009827_015650</name>
</gene>
<reference evidence="2" key="1">
    <citation type="journal article" date="2019" name="Int. J. Syst. Evol. Microbiol.">
        <title>The Global Catalogue of Microorganisms (GCM) 10K type strain sequencing project: providing services to taxonomists for standard genome sequencing and annotation.</title>
        <authorList>
            <consortium name="The Broad Institute Genomics Platform"/>
            <consortium name="The Broad Institute Genome Sequencing Center for Infectious Disease"/>
            <person name="Wu L."/>
            <person name="Ma J."/>
        </authorList>
    </citation>
    <scope>NUCLEOTIDE SEQUENCE [LARGE SCALE GENOMIC DNA]</scope>
    <source>
        <strain evidence="2">JCM 15933</strain>
    </source>
</reference>
<protein>
    <submittedName>
        <fullName evidence="1">Uncharacterized protein</fullName>
    </submittedName>
</protein>
<dbReference type="EMBL" id="BAAAQD010000002">
    <property type="protein sequence ID" value="GAA1503477.1"/>
    <property type="molecule type" value="Genomic_DNA"/>
</dbReference>